<dbReference type="OrthoDB" id="5868365at2759"/>
<feature type="chain" id="PRO_5018329003" description="ShKT domain-containing protein" evidence="1">
    <location>
        <begin position="17"/>
        <end position="131"/>
    </location>
</feature>
<evidence type="ECO:0000313" key="2">
    <source>
        <dbReference type="EMBL" id="VDM80985.1"/>
    </source>
</evidence>
<gene>
    <name evidence="2" type="ORF">SVUK_LOCUS15983</name>
</gene>
<feature type="signal peptide" evidence="1">
    <location>
        <begin position="1"/>
        <end position="16"/>
    </location>
</feature>
<evidence type="ECO:0008006" key="4">
    <source>
        <dbReference type="Google" id="ProtNLM"/>
    </source>
</evidence>
<dbReference type="AlphaFoldDB" id="A0A3P7LEH0"/>
<keyword evidence="1" id="KW-0732">Signal</keyword>
<proteinExistence type="predicted"/>
<accession>A0A3P7LEH0</accession>
<dbReference type="EMBL" id="UYYB01110969">
    <property type="protein sequence ID" value="VDM80985.1"/>
    <property type="molecule type" value="Genomic_DNA"/>
</dbReference>
<sequence length="131" mass="14577">MLYVLLYTALVKSILALISDLNCTRVDIMPNAMVKIVYTEKAVICGNKLPDAYCEKIMDAKQAGMPGAAAVAGMDTERPDHCFKDPMAVSQQIKEFTTMWCPKTCGWCCLTPAWNCQNKLCEFDVFNHPSS</sequence>
<dbReference type="Proteomes" id="UP000270094">
    <property type="component" value="Unassembled WGS sequence"/>
</dbReference>
<evidence type="ECO:0000256" key="1">
    <source>
        <dbReference type="SAM" id="SignalP"/>
    </source>
</evidence>
<protein>
    <recommendedName>
        <fullName evidence="4">ShKT domain-containing protein</fullName>
    </recommendedName>
</protein>
<reference evidence="2 3" key="1">
    <citation type="submission" date="2018-11" db="EMBL/GenBank/DDBJ databases">
        <authorList>
            <consortium name="Pathogen Informatics"/>
        </authorList>
    </citation>
    <scope>NUCLEOTIDE SEQUENCE [LARGE SCALE GENOMIC DNA]</scope>
</reference>
<organism evidence="2 3">
    <name type="scientific">Strongylus vulgaris</name>
    <name type="common">Blood worm</name>
    <dbReference type="NCBI Taxonomy" id="40348"/>
    <lineage>
        <taxon>Eukaryota</taxon>
        <taxon>Metazoa</taxon>
        <taxon>Ecdysozoa</taxon>
        <taxon>Nematoda</taxon>
        <taxon>Chromadorea</taxon>
        <taxon>Rhabditida</taxon>
        <taxon>Rhabditina</taxon>
        <taxon>Rhabditomorpha</taxon>
        <taxon>Strongyloidea</taxon>
        <taxon>Strongylidae</taxon>
        <taxon>Strongylus</taxon>
    </lineage>
</organism>
<name>A0A3P7LEH0_STRVU</name>
<keyword evidence="3" id="KW-1185">Reference proteome</keyword>
<evidence type="ECO:0000313" key="3">
    <source>
        <dbReference type="Proteomes" id="UP000270094"/>
    </source>
</evidence>